<accession>A0AAD7RMM5</accession>
<evidence type="ECO:0000313" key="1">
    <source>
        <dbReference type="EMBL" id="KAJ8386737.1"/>
    </source>
</evidence>
<dbReference type="AlphaFoldDB" id="A0AAD7RMM5"/>
<dbReference type="Proteomes" id="UP001221898">
    <property type="component" value="Unassembled WGS sequence"/>
</dbReference>
<proteinExistence type="predicted"/>
<name>A0AAD7RMM5_9TELE</name>
<sequence>MPGSLGSFVAPRSLSDRSRRLSQAPAVIRGRRSPYVVTRAAAIETRLCSVDSPLSVHRGALRLTRLASCRVLIFAARVSRFTAVPPGEAADRCVPIYQRALRGRTCALTSLQVRVSQSTVDE</sequence>
<comment type="caution">
    <text evidence="1">The sequence shown here is derived from an EMBL/GenBank/DDBJ whole genome shotgun (WGS) entry which is preliminary data.</text>
</comment>
<evidence type="ECO:0000313" key="2">
    <source>
        <dbReference type="Proteomes" id="UP001221898"/>
    </source>
</evidence>
<protein>
    <submittedName>
        <fullName evidence="1">Uncharacterized protein</fullName>
    </submittedName>
</protein>
<keyword evidence="2" id="KW-1185">Reference proteome</keyword>
<reference evidence="1" key="1">
    <citation type="journal article" date="2023" name="Science">
        <title>Genome structures resolve the early diversification of teleost fishes.</title>
        <authorList>
            <person name="Parey E."/>
            <person name="Louis A."/>
            <person name="Montfort J."/>
            <person name="Bouchez O."/>
            <person name="Roques C."/>
            <person name="Iampietro C."/>
            <person name="Lluch J."/>
            <person name="Castinel A."/>
            <person name="Donnadieu C."/>
            <person name="Desvignes T."/>
            <person name="Floi Bucao C."/>
            <person name="Jouanno E."/>
            <person name="Wen M."/>
            <person name="Mejri S."/>
            <person name="Dirks R."/>
            <person name="Jansen H."/>
            <person name="Henkel C."/>
            <person name="Chen W.J."/>
            <person name="Zahm M."/>
            <person name="Cabau C."/>
            <person name="Klopp C."/>
            <person name="Thompson A.W."/>
            <person name="Robinson-Rechavi M."/>
            <person name="Braasch I."/>
            <person name="Lecointre G."/>
            <person name="Bobe J."/>
            <person name="Postlethwait J.H."/>
            <person name="Berthelot C."/>
            <person name="Roest Crollius H."/>
            <person name="Guiguen Y."/>
        </authorList>
    </citation>
    <scope>NUCLEOTIDE SEQUENCE</scope>
    <source>
        <strain evidence="1">NC1722</strain>
    </source>
</reference>
<organism evidence="1 2">
    <name type="scientific">Aldrovandia affinis</name>
    <dbReference type="NCBI Taxonomy" id="143900"/>
    <lineage>
        <taxon>Eukaryota</taxon>
        <taxon>Metazoa</taxon>
        <taxon>Chordata</taxon>
        <taxon>Craniata</taxon>
        <taxon>Vertebrata</taxon>
        <taxon>Euteleostomi</taxon>
        <taxon>Actinopterygii</taxon>
        <taxon>Neopterygii</taxon>
        <taxon>Teleostei</taxon>
        <taxon>Notacanthiformes</taxon>
        <taxon>Halosauridae</taxon>
        <taxon>Aldrovandia</taxon>
    </lineage>
</organism>
<gene>
    <name evidence="1" type="ORF">AAFF_G00166860</name>
</gene>
<dbReference type="EMBL" id="JAINUG010000223">
    <property type="protein sequence ID" value="KAJ8386737.1"/>
    <property type="molecule type" value="Genomic_DNA"/>
</dbReference>